<dbReference type="EMBL" id="AUZM01000283">
    <property type="protein sequence ID" value="ERT03664.1"/>
    <property type="molecule type" value="Genomic_DNA"/>
</dbReference>
<gene>
    <name evidence="3" type="ORF">M595_6079</name>
    <name evidence="2" type="ORF">M595_6387</name>
    <name evidence="1" type="ORF">M595_6396</name>
</gene>
<name>U7Q731_9CYAN</name>
<comment type="caution">
    <text evidence="2">The sequence shown here is derived from an EMBL/GenBank/DDBJ whole genome shotgun (WGS) entry which is preliminary data.</text>
</comment>
<protein>
    <submittedName>
        <fullName evidence="2">Uncharacterized protein</fullName>
    </submittedName>
</protein>
<dbReference type="EMBL" id="AUZM01000140">
    <property type="protein sequence ID" value="ERT03979.1"/>
    <property type="molecule type" value="Genomic_DNA"/>
</dbReference>
<evidence type="ECO:0000313" key="3">
    <source>
        <dbReference type="EMBL" id="ERT03979.1"/>
    </source>
</evidence>
<accession>U7Q731</accession>
<feature type="non-terminal residue" evidence="2">
    <location>
        <position position="1"/>
    </location>
</feature>
<evidence type="ECO:0000313" key="1">
    <source>
        <dbReference type="EMBL" id="ERT03664.1"/>
    </source>
</evidence>
<proteinExistence type="predicted"/>
<dbReference type="AlphaFoldDB" id="U7Q731"/>
<evidence type="ECO:0000313" key="4">
    <source>
        <dbReference type="Proteomes" id="UP000017127"/>
    </source>
</evidence>
<dbReference type="EMBL" id="AUZM01000279">
    <property type="protein sequence ID" value="ERT03674.1"/>
    <property type="molecule type" value="Genomic_DNA"/>
</dbReference>
<keyword evidence="4" id="KW-1185">Reference proteome</keyword>
<reference evidence="2 4" key="1">
    <citation type="journal article" date="2013" name="Front. Microbiol.">
        <title>Comparative genomic analyses of the cyanobacterium, Lyngbya aestuarii BL J, a powerful hydrogen producer.</title>
        <authorList>
            <person name="Kothari A."/>
            <person name="Vaughn M."/>
            <person name="Garcia-Pichel F."/>
        </authorList>
    </citation>
    <scope>NUCLEOTIDE SEQUENCE [LARGE SCALE GENOMIC DNA]</scope>
    <source>
        <strain evidence="2 4">BL J</strain>
    </source>
</reference>
<organism evidence="2 4">
    <name type="scientific">Lyngbya aestuarii BL J</name>
    <dbReference type="NCBI Taxonomy" id="1348334"/>
    <lineage>
        <taxon>Bacteria</taxon>
        <taxon>Bacillati</taxon>
        <taxon>Cyanobacteriota</taxon>
        <taxon>Cyanophyceae</taxon>
        <taxon>Oscillatoriophycideae</taxon>
        <taxon>Oscillatoriales</taxon>
        <taxon>Microcoleaceae</taxon>
        <taxon>Lyngbya</taxon>
    </lineage>
</organism>
<dbReference type="Proteomes" id="UP000017127">
    <property type="component" value="Unassembled WGS sequence"/>
</dbReference>
<sequence>YALAMGRLLKLPSSKSEVNIQTGNRPDFPVILPSSTFMYIAHRLLVKHPS</sequence>
<evidence type="ECO:0000313" key="2">
    <source>
        <dbReference type="EMBL" id="ERT03674.1"/>
    </source>
</evidence>